<dbReference type="Gene3D" id="3.40.50.360">
    <property type="match status" value="1"/>
</dbReference>
<sequence length="129" mass="14759">MAKIVYYSQTGQTRKYVHKVKQYQAIEITPSNFEIEMNEPFILVMPSYEPNIHPIVTDTAAEFLETKCNLTLCKGLFGVGNRNFANLFCITAKVLAKEYNLPLLHQLEFQGTASDVTKLEEELKLIEQI</sequence>
<organism evidence="1 2">
    <name type="scientific">Amphibacillus xylanus (strain ATCC 51415 / DSM 6626 / JCM 7361 / LMG 17667 / NBRC 15112 / Ep01)</name>
    <dbReference type="NCBI Taxonomy" id="698758"/>
    <lineage>
        <taxon>Bacteria</taxon>
        <taxon>Bacillati</taxon>
        <taxon>Bacillota</taxon>
        <taxon>Bacilli</taxon>
        <taxon>Bacillales</taxon>
        <taxon>Bacillaceae</taxon>
        <taxon>Amphibacillus</taxon>
    </lineage>
</organism>
<protein>
    <submittedName>
        <fullName evidence="1">Putative NrdI protein</fullName>
    </submittedName>
</protein>
<dbReference type="STRING" id="698758.AXY_13070"/>
<dbReference type="Proteomes" id="UP000006294">
    <property type="component" value="Chromosome"/>
</dbReference>
<dbReference type="InterPro" id="IPR029039">
    <property type="entry name" value="Flavoprotein-like_sf"/>
</dbReference>
<dbReference type="PIRSF" id="PIRSF005087">
    <property type="entry name" value="NrdI"/>
    <property type="match status" value="1"/>
</dbReference>
<proteinExistence type="predicted"/>
<dbReference type="eggNOG" id="COG1780">
    <property type="taxonomic scope" value="Bacteria"/>
</dbReference>
<evidence type="ECO:0000313" key="1">
    <source>
        <dbReference type="EMBL" id="BAM47439.1"/>
    </source>
</evidence>
<dbReference type="PANTHER" id="PTHR37297:SF1">
    <property type="entry name" value="PROTEIN NRDI"/>
    <property type="match status" value="1"/>
</dbReference>
<name>K0IYB9_AMPXN</name>
<keyword evidence="2" id="KW-1185">Reference proteome</keyword>
<evidence type="ECO:0000313" key="2">
    <source>
        <dbReference type="Proteomes" id="UP000006294"/>
    </source>
</evidence>
<dbReference type="Pfam" id="PF07972">
    <property type="entry name" value="Flavodoxin_NdrI"/>
    <property type="match status" value="1"/>
</dbReference>
<dbReference type="InterPro" id="IPR004465">
    <property type="entry name" value="RNR_NrdI"/>
</dbReference>
<dbReference type="KEGG" id="axl:AXY_13070"/>
<dbReference type="PANTHER" id="PTHR37297">
    <property type="entry name" value="PROTEIN NRDI"/>
    <property type="match status" value="1"/>
</dbReference>
<dbReference type="RefSeq" id="WP_015010043.1">
    <property type="nucleotide sequence ID" value="NC_018704.1"/>
</dbReference>
<reference evidence="1 2" key="1">
    <citation type="submission" date="2011-01" db="EMBL/GenBank/DDBJ databases">
        <title>Whole genome sequence of Amphibacillus xylinus NBRC 15112.</title>
        <authorList>
            <person name="Nakazawa H."/>
            <person name="Katano Y."/>
            <person name="Nakamura S."/>
            <person name="Sasagawa M."/>
            <person name="Fukada J."/>
            <person name="Arai T."/>
            <person name="Sasakura N."/>
            <person name="Mochizuki D."/>
            <person name="Hosoyama A."/>
            <person name="Harada K."/>
            <person name="Horikawa H."/>
            <person name="Kato Y."/>
            <person name="Harada T."/>
            <person name="Sasaki K."/>
            <person name="Sekiguchi M."/>
            <person name="Hodoyama M."/>
            <person name="Nishiko R."/>
            <person name="Narita H."/>
            <person name="Hanamaki A."/>
            <person name="Hata C."/>
            <person name="Konno Y."/>
            <person name="Niimura Y."/>
            <person name="Yamazaki S."/>
            <person name="Fujita N."/>
        </authorList>
    </citation>
    <scope>NUCLEOTIDE SEQUENCE [LARGE SCALE GENOMIC DNA]</scope>
    <source>
        <strain evidence="2">ATCC 51415 / DSM 6626 / JCM 7361 / LMG 17667 / NBRC 15112 / Ep01</strain>
    </source>
</reference>
<dbReference type="SUPFAM" id="SSF52218">
    <property type="entry name" value="Flavoproteins"/>
    <property type="match status" value="1"/>
</dbReference>
<accession>K0IYB9</accession>
<dbReference type="NCBIfam" id="TIGR00333">
    <property type="entry name" value="nrdI"/>
    <property type="match status" value="1"/>
</dbReference>
<dbReference type="AlphaFoldDB" id="K0IYB9"/>
<gene>
    <name evidence="1" type="primary">nrdI</name>
    <name evidence="1" type="ordered locus">AXY_13070</name>
</gene>
<dbReference type="GO" id="GO:0010181">
    <property type="term" value="F:FMN binding"/>
    <property type="evidence" value="ECO:0007669"/>
    <property type="project" value="InterPro"/>
</dbReference>
<dbReference type="OrthoDB" id="350535at2"/>
<dbReference type="HOGENOM" id="CLU_114845_2_0_9"/>
<dbReference type="EMBL" id="AP012050">
    <property type="protein sequence ID" value="BAM47439.1"/>
    <property type="molecule type" value="Genomic_DNA"/>
</dbReference>